<proteinExistence type="predicted"/>
<dbReference type="SMART" id="SM00151">
    <property type="entry name" value="SWIB"/>
    <property type="match status" value="1"/>
</dbReference>
<feature type="domain" description="DM2" evidence="4">
    <location>
        <begin position="558"/>
        <end position="635"/>
    </location>
</feature>
<feature type="region of interest" description="Disordered" evidence="3">
    <location>
        <begin position="459"/>
        <end position="481"/>
    </location>
</feature>
<protein>
    <submittedName>
        <fullName evidence="5">Similar to SWI/SNF and RSC complexes subunit ssr3 acc. no. Q9P7S3</fullName>
    </submittedName>
</protein>
<keyword evidence="2" id="KW-0472">Membrane</keyword>
<gene>
    <name evidence="5" type="ORF">PCON_13780</name>
</gene>
<evidence type="ECO:0000313" key="5">
    <source>
        <dbReference type="EMBL" id="CCX32925.1"/>
    </source>
</evidence>
<sequence length="774" mass="88042">MVDNRRLGPDHSPADTQNSFNTSRSSPNLPIQGQNNPPKSWLANADNNPDPNNLAVPLDDLSRHSSQEEEDEDNEWNSSHPCFPHRNPHVPKDSGEYESTRVIRVGRDYMYSGDLSPAFSNIYPEILEGFVSEERFREVIRRVNTELYKAHNPWGVANIVEGVVGFFTLWVYEDLVHTTAKRRIESLDRYIEEVNGELERENTGVKIIPLRTTGYLNLDFQIPNPGIDDEDEVSDSSDEEEGMTAALANGPPPGVGLTTIPRHRDRKSPTFALQRTVEPSNSTKMDPMRQPVQMRVPAGYHQSPTPAPPPQARRGPGPMIGQQQNSHQQMTAQQYAAQQNAAIQEREMAKRRARKPTDKTIPEAVEEIVENAKTYKELREMERRYDAAIMRKRLDIQDAVNRNHKNEKTMRIFVSNTAKDQPWQASDRPLDENAFDFDTGQIPTFRVKIEGRLLDDDEADAAEQDPDSDLGLGHKSDAAPAPEKRKFSHFFKSIVVELDRSRDLHPDSNTIEWRKQSPNTQPATSALGLNGPAEFDGFEFERKGDDNIMCTIKLVRDETPDRFKLSEPLANLLDTKEDTRAGIVMKIWEYVRANNLQDPDERRMINCNAQMRAIFNNDRLYFPQIPELTLSHIHPLEPITINYLIRCDVASNVSPEVFDVTVYTDDPMRYKLASIIQSPAYGNTLREISALDDSIAVLVQAINHSNSKRAFWKSMADDPAEFVKKWVSSQKRDLDTLCGEAPGKMVEEEEVKRASLWKDKIAESVYLMLNKRQG</sequence>
<feature type="compositionally biased region" description="Polar residues" evidence="3">
    <location>
        <begin position="508"/>
        <end position="524"/>
    </location>
</feature>
<feature type="region of interest" description="Disordered" evidence="3">
    <location>
        <begin position="225"/>
        <end position="323"/>
    </location>
</feature>
<feature type="compositionally biased region" description="Low complexity" evidence="3">
    <location>
        <begin position="42"/>
        <end position="59"/>
    </location>
</feature>
<feature type="compositionally biased region" description="Basic and acidic residues" evidence="3">
    <location>
        <begin position="1"/>
        <end position="13"/>
    </location>
</feature>
<accession>U4LTL3</accession>
<feature type="compositionally biased region" description="Polar residues" evidence="3">
    <location>
        <begin position="14"/>
        <end position="38"/>
    </location>
</feature>
<dbReference type="PROSITE" id="PS51925">
    <property type="entry name" value="SWIB_MDM2"/>
    <property type="match status" value="1"/>
</dbReference>
<reference evidence="5 6" key="1">
    <citation type="journal article" date="2013" name="PLoS Genet.">
        <title>The genome and development-dependent transcriptomes of Pyronema confluens: a window into fungal evolution.</title>
        <authorList>
            <person name="Traeger S."/>
            <person name="Altegoer F."/>
            <person name="Freitag M."/>
            <person name="Gabaldon T."/>
            <person name="Kempken F."/>
            <person name="Kumar A."/>
            <person name="Marcet-Houben M."/>
            <person name="Poggeler S."/>
            <person name="Stajich J.E."/>
            <person name="Nowrousian M."/>
        </authorList>
    </citation>
    <scope>NUCLEOTIDE SEQUENCE [LARGE SCALE GENOMIC DNA]</scope>
    <source>
        <strain evidence="6">CBS 100304</strain>
        <tissue evidence="5">Vegetative mycelium</tissue>
    </source>
</reference>
<dbReference type="Pfam" id="PF10256">
    <property type="entry name" value="Erf4"/>
    <property type="match status" value="1"/>
</dbReference>
<evidence type="ECO:0000256" key="2">
    <source>
        <dbReference type="ARBA" id="ARBA00023136"/>
    </source>
</evidence>
<dbReference type="EMBL" id="HF935934">
    <property type="protein sequence ID" value="CCX32925.1"/>
    <property type="molecule type" value="Genomic_DNA"/>
</dbReference>
<feature type="region of interest" description="Disordered" evidence="3">
    <location>
        <begin position="1"/>
        <end position="95"/>
    </location>
</feature>
<keyword evidence="6" id="KW-1185">Reference proteome</keyword>
<dbReference type="InterPro" id="IPR003121">
    <property type="entry name" value="SWIB_MDM2_domain"/>
</dbReference>
<dbReference type="Proteomes" id="UP000018144">
    <property type="component" value="Unassembled WGS sequence"/>
</dbReference>
<dbReference type="PANTHER" id="PTHR13844">
    <property type="entry name" value="SWI/SNF-RELATED MATRIX-ASSOCIATED ACTIN-DEPENDENT REGULATOR OF CHROMATIN SUBFAMILY D"/>
    <property type="match status" value="1"/>
</dbReference>
<feature type="region of interest" description="Disordered" evidence="3">
    <location>
        <begin position="508"/>
        <end position="528"/>
    </location>
</feature>
<dbReference type="eggNOG" id="KOG2570">
    <property type="taxonomic scope" value="Eukaryota"/>
</dbReference>
<dbReference type="Gene3D" id="1.10.245.10">
    <property type="entry name" value="SWIB/MDM2 domain"/>
    <property type="match status" value="1"/>
</dbReference>
<dbReference type="CDD" id="cd10568">
    <property type="entry name" value="SWIB_like"/>
    <property type="match status" value="1"/>
</dbReference>
<evidence type="ECO:0000256" key="3">
    <source>
        <dbReference type="SAM" id="MobiDB-lite"/>
    </source>
</evidence>
<feature type="compositionally biased region" description="Polar residues" evidence="3">
    <location>
        <begin position="271"/>
        <end position="284"/>
    </location>
</feature>
<dbReference type="OrthoDB" id="10263741at2759"/>
<feature type="compositionally biased region" description="Acidic residues" evidence="3">
    <location>
        <begin position="459"/>
        <end position="468"/>
    </location>
</feature>
<dbReference type="STRING" id="1076935.U4LTL3"/>
<dbReference type="InterPro" id="IPR019383">
    <property type="entry name" value="Golgin_A_7/ERF4"/>
</dbReference>
<dbReference type="InterPro" id="IPR019835">
    <property type="entry name" value="SWIB_domain"/>
</dbReference>
<feature type="compositionally biased region" description="Acidic residues" evidence="3">
    <location>
        <begin position="227"/>
        <end position="242"/>
    </location>
</feature>
<evidence type="ECO:0000259" key="4">
    <source>
        <dbReference type="PROSITE" id="PS51925"/>
    </source>
</evidence>
<dbReference type="GO" id="GO:0016020">
    <property type="term" value="C:membrane"/>
    <property type="evidence" value="ECO:0007669"/>
    <property type="project" value="UniProtKB-SubCell"/>
</dbReference>
<name>U4LTL3_PYROM</name>
<dbReference type="SUPFAM" id="SSF47592">
    <property type="entry name" value="SWIB/MDM2 domain"/>
    <property type="match status" value="1"/>
</dbReference>
<evidence type="ECO:0000256" key="1">
    <source>
        <dbReference type="ARBA" id="ARBA00004370"/>
    </source>
</evidence>
<dbReference type="Pfam" id="PF02201">
    <property type="entry name" value="SWIB"/>
    <property type="match status" value="1"/>
</dbReference>
<evidence type="ECO:0000313" key="6">
    <source>
        <dbReference type="Proteomes" id="UP000018144"/>
    </source>
</evidence>
<comment type="subcellular location">
    <subcellularLocation>
        <location evidence="1">Membrane</location>
    </subcellularLocation>
</comment>
<feature type="compositionally biased region" description="Basic and acidic residues" evidence="3">
    <location>
        <begin position="472"/>
        <end position="481"/>
    </location>
</feature>
<organism evidence="5 6">
    <name type="scientific">Pyronema omphalodes (strain CBS 100304)</name>
    <name type="common">Pyronema confluens</name>
    <dbReference type="NCBI Taxonomy" id="1076935"/>
    <lineage>
        <taxon>Eukaryota</taxon>
        <taxon>Fungi</taxon>
        <taxon>Dikarya</taxon>
        <taxon>Ascomycota</taxon>
        <taxon>Pezizomycotina</taxon>
        <taxon>Pezizomycetes</taxon>
        <taxon>Pezizales</taxon>
        <taxon>Pyronemataceae</taxon>
        <taxon>Pyronema</taxon>
    </lineage>
</organism>
<dbReference type="InterPro" id="IPR036885">
    <property type="entry name" value="SWIB_MDM2_dom_sf"/>
</dbReference>
<dbReference type="AlphaFoldDB" id="U4LTL3"/>